<dbReference type="PROSITE" id="PS01358">
    <property type="entry name" value="ZF_RANBP2_1"/>
    <property type="match status" value="1"/>
</dbReference>
<dbReference type="PROSITE" id="PS50199">
    <property type="entry name" value="ZF_RANBP2_2"/>
    <property type="match status" value="1"/>
</dbReference>
<keyword evidence="1" id="KW-0479">Metal-binding</keyword>
<dbReference type="AlphaFoldDB" id="A0AAD4QLQ0"/>
<evidence type="ECO:0000313" key="8">
    <source>
        <dbReference type="Proteomes" id="UP001203297"/>
    </source>
</evidence>
<dbReference type="Proteomes" id="UP001203297">
    <property type="component" value="Unassembled WGS sequence"/>
</dbReference>
<evidence type="ECO:0000313" key="7">
    <source>
        <dbReference type="EMBL" id="KAI0296993.1"/>
    </source>
</evidence>
<proteinExistence type="predicted"/>
<feature type="region of interest" description="Disordered" evidence="5">
    <location>
        <begin position="35"/>
        <end position="64"/>
    </location>
</feature>
<evidence type="ECO:0000256" key="3">
    <source>
        <dbReference type="ARBA" id="ARBA00022833"/>
    </source>
</evidence>
<keyword evidence="8" id="KW-1185">Reference proteome</keyword>
<evidence type="ECO:0000256" key="1">
    <source>
        <dbReference type="ARBA" id="ARBA00022723"/>
    </source>
</evidence>
<feature type="compositionally biased region" description="Polar residues" evidence="5">
    <location>
        <begin position="40"/>
        <end position="55"/>
    </location>
</feature>
<dbReference type="InterPro" id="IPR001876">
    <property type="entry name" value="Znf_RanBP2"/>
</dbReference>
<reference evidence="7" key="1">
    <citation type="journal article" date="2022" name="New Phytol.">
        <title>Evolutionary transition to the ectomycorrhizal habit in the genomes of a hyperdiverse lineage of mushroom-forming fungi.</title>
        <authorList>
            <person name="Looney B."/>
            <person name="Miyauchi S."/>
            <person name="Morin E."/>
            <person name="Drula E."/>
            <person name="Courty P.E."/>
            <person name="Kohler A."/>
            <person name="Kuo A."/>
            <person name="LaButti K."/>
            <person name="Pangilinan J."/>
            <person name="Lipzen A."/>
            <person name="Riley R."/>
            <person name="Andreopoulos W."/>
            <person name="He G."/>
            <person name="Johnson J."/>
            <person name="Nolan M."/>
            <person name="Tritt A."/>
            <person name="Barry K.W."/>
            <person name="Grigoriev I.V."/>
            <person name="Nagy L.G."/>
            <person name="Hibbett D."/>
            <person name="Henrissat B."/>
            <person name="Matheny P.B."/>
            <person name="Labbe J."/>
            <person name="Martin F.M."/>
        </authorList>
    </citation>
    <scope>NUCLEOTIDE SEQUENCE</scope>
    <source>
        <strain evidence="7">BPL690</strain>
    </source>
</reference>
<evidence type="ECO:0000259" key="6">
    <source>
        <dbReference type="PROSITE" id="PS50199"/>
    </source>
</evidence>
<evidence type="ECO:0000256" key="4">
    <source>
        <dbReference type="PROSITE-ProRule" id="PRU00322"/>
    </source>
</evidence>
<keyword evidence="2 4" id="KW-0863">Zinc-finger</keyword>
<evidence type="ECO:0000256" key="5">
    <source>
        <dbReference type="SAM" id="MobiDB-lite"/>
    </source>
</evidence>
<evidence type="ECO:0000256" key="2">
    <source>
        <dbReference type="ARBA" id="ARBA00022771"/>
    </source>
</evidence>
<comment type="caution">
    <text evidence="7">The sequence shown here is derived from an EMBL/GenBank/DDBJ whole genome shotgun (WGS) entry which is preliminary data.</text>
</comment>
<accession>A0AAD4QLQ0</accession>
<protein>
    <recommendedName>
        <fullName evidence="6">RanBP2-type domain-containing protein</fullName>
    </recommendedName>
</protein>
<dbReference type="Gene3D" id="4.10.1060.10">
    <property type="entry name" value="Zinc finger, RanBP2-type"/>
    <property type="match status" value="1"/>
</dbReference>
<dbReference type="EMBL" id="WTXG01000041">
    <property type="protein sequence ID" value="KAI0296993.1"/>
    <property type="molecule type" value="Genomic_DNA"/>
</dbReference>
<keyword evidence="3" id="KW-0862">Zinc</keyword>
<gene>
    <name evidence="7" type="ORF">B0F90DRAFT_981652</name>
</gene>
<dbReference type="GO" id="GO:0008270">
    <property type="term" value="F:zinc ion binding"/>
    <property type="evidence" value="ECO:0007669"/>
    <property type="project" value="UniProtKB-KW"/>
</dbReference>
<name>A0AAD4QLQ0_9AGAM</name>
<sequence>MCLSPPLFCTVALTSHPPRRNFSCIGCGCPRPSKAHAPSPRSSQPHGANNTTQVPSPRFAGIPESQMPASLSHRIPHILTPSGRAFSVGGRVQDVSSDPLLPCILFWPDNEPFPEQGQIRRSGPVGVPHPPILNTGNRGPIEHQPGDWICEKCNYLNWRRRKVCQTCYPCKRT</sequence>
<dbReference type="SUPFAM" id="SSF90209">
    <property type="entry name" value="Ran binding protein zinc finger-like"/>
    <property type="match status" value="1"/>
</dbReference>
<feature type="domain" description="RanBP2-type" evidence="6">
    <location>
        <begin position="144"/>
        <end position="173"/>
    </location>
</feature>
<organism evidence="7 8">
    <name type="scientific">Multifurca ochricompacta</name>
    <dbReference type="NCBI Taxonomy" id="376703"/>
    <lineage>
        <taxon>Eukaryota</taxon>
        <taxon>Fungi</taxon>
        <taxon>Dikarya</taxon>
        <taxon>Basidiomycota</taxon>
        <taxon>Agaricomycotina</taxon>
        <taxon>Agaricomycetes</taxon>
        <taxon>Russulales</taxon>
        <taxon>Russulaceae</taxon>
        <taxon>Multifurca</taxon>
    </lineage>
</organism>
<dbReference type="InterPro" id="IPR036443">
    <property type="entry name" value="Znf_RanBP2_sf"/>
</dbReference>